<sequence length="110" mass="12268">MGWRGETGPRHISRMAGLDLIILDAAWRPRDRVPLADDWRAVVSQLLALDGQWLALHQQRPGGAAALPRPADIALTRTLARRLRPLDMRLADHMIEAGESRFSFRAAGLL</sequence>
<dbReference type="Pfam" id="PF04002">
    <property type="entry name" value="RadC"/>
    <property type="match status" value="1"/>
</dbReference>
<reference evidence="2 3" key="1">
    <citation type="submission" date="2014-12" db="EMBL/GenBank/DDBJ databases">
        <title>Whole genome sequencing of Sphingobium xenophagum OW59.</title>
        <authorList>
            <person name="Ohta Y."/>
            <person name="Nishi S."/>
            <person name="Hatada Y."/>
        </authorList>
    </citation>
    <scope>NUCLEOTIDE SEQUENCE [LARGE SCALE GENOMIC DNA]</scope>
    <source>
        <strain evidence="2 3">OW59</strain>
    </source>
</reference>
<evidence type="ECO:0000259" key="1">
    <source>
        <dbReference type="Pfam" id="PF04002"/>
    </source>
</evidence>
<protein>
    <submittedName>
        <fullName evidence="2">DNA repair protein RadC</fullName>
    </submittedName>
</protein>
<dbReference type="STRING" id="1192759.GCA_000277525_01531"/>
<name>A0A401J3M5_SPHXE</name>
<dbReference type="AlphaFoldDB" id="A0A401J3M5"/>
<dbReference type="Gene3D" id="3.40.140.10">
    <property type="entry name" value="Cytidine Deaminase, domain 2"/>
    <property type="match status" value="1"/>
</dbReference>
<accession>A0A401J3M5</accession>
<feature type="domain" description="RadC-like JAB" evidence="1">
    <location>
        <begin position="38"/>
        <end position="108"/>
    </location>
</feature>
<gene>
    <name evidence="2" type="ORF">MBESOW_P2510</name>
</gene>
<comment type="caution">
    <text evidence="2">The sequence shown here is derived from an EMBL/GenBank/DDBJ whole genome shotgun (WGS) entry which is preliminary data.</text>
</comment>
<keyword evidence="3" id="KW-1185">Reference proteome</keyword>
<dbReference type="EMBL" id="BBQY01000014">
    <property type="protein sequence ID" value="GBH31249.1"/>
    <property type="molecule type" value="Genomic_DNA"/>
</dbReference>
<dbReference type="InterPro" id="IPR025657">
    <property type="entry name" value="RadC_JAB"/>
</dbReference>
<proteinExistence type="predicted"/>
<organism evidence="2 3">
    <name type="scientific">Sphingobium xenophagum</name>
    <dbReference type="NCBI Taxonomy" id="121428"/>
    <lineage>
        <taxon>Bacteria</taxon>
        <taxon>Pseudomonadati</taxon>
        <taxon>Pseudomonadota</taxon>
        <taxon>Alphaproteobacteria</taxon>
        <taxon>Sphingomonadales</taxon>
        <taxon>Sphingomonadaceae</taxon>
        <taxon>Sphingobium</taxon>
    </lineage>
</organism>
<dbReference type="Proteomes" id="UP000290975">
    <property type="component" value="Unassembled WGS sequence"/>
</dbReference>
<evidence type="ECO:0000313" key="2">
    <source>
        <dbReference type="EMBL" id="GBH31249.1"/>
    </source>
</evidence>
<evidence type="ECO:0000313" key="3">
    <source>
        <dbReference type="Proteomes" id="UP000290975"/>
    </source>
</evidence>